<comment type="similarity">
    <text evidence="1">Belongs to the cycloisomerase 2 family.</text>
</comment>
<dbReference type="PANTHER" id="PTHR30344">
    <property type="entry name" value="6-PHOSPHOGLUCONOLACTONASE-RELATED"/>
    <property type="match status" value="1"/>
</dbReference>
<name>A0A345NK16_9MICO</name>
<keyword evidence="4" id="KW-1185">Reference proteome</keyword>
<dbReference type="InterPro" id="IPR019405">
    <property type="entry name" value="Lactonase_7-beta_prop"/>
</dbReference>
<organism evidence="3 4">
    <name type="scientific">Ornithinimicrobium avium</name>
    <dbReference type="NCBI Taxonomy" id="2283195"/>
    <lineage>
        <taxon>Bacteria</taxon>
        <taxon>Bacillati</taxon>
        <taxon>Actinomycetota</taxon>
        <taxon>Actinomycetes</taxon>
        <taxon>Micrococcales</taxon>
        <taxon>Ornithinimicrobiaceae</taxon>
        <taxon>Ornithinimicrobium</taxon>
    </lineage>
</organism>
<gene>
    <name evidence="3" type="ORF">DV701_03830</name>
</gene>
<dbReference type="PANTHER" id="PTHR30344:SF1">
    <property type="entry name" value="6-PHOSPHOGLUCONOLACTONASE"/>
    <property type="match status" value="1"/>
</dbReference>
<evidence type="ECO:0000256" key="2">
    <source>
        <dbReference type="SAM" id="MobiDB-lite"/>
    </source>
</evidence>
<dbReference type="InterPro" id="IPR015943">
    <property type="entry name" value="WD40/YVTN_repeat-like_dom_sf"/>
</dbReference>
<dbReference type="GO" id="GO:0005829">
    <property type="term" value="C:cytosol"/>
    <property type="evidence" value="ECO:0007669"/>
    <property type="project" value="TreeGrafter"/>
</dbReference>
<evidence type="ECO:0000313" key="4">
    <source>
        <dbReference type="Proteomes" id="UP000253790"/>
    </source>
</evidence>
<dbReference type="Proteomes" id="UP000253790">
    <property type="component" value="Chromosome"/>
</dbReference>
<evidence type="ECO:0000313" key="3">
    <source>
        <dbReference type="EMBL" id="AXH95374.1"/>
    </source>
</evidence>
<dbReference type="KEGG" id="orn:DV701_03830"/>
<dbReference type="Pfam" id="PF10282">
    <property type="entry name" value="Lactonase"/>
    <property type="match status" value="1"/>
</dbReference>
<proteinExistence type="inferred from homology"/>
<feature type="region of interest" description="Disordered" evidence="2">
    <location>
        <begin position="281"/>
        <end position="300"/>
    </location>
</feature>
<dbReference type="GO" id="GO:0017057">
    <property type="term" value="F:6-phosphogluconolactonase activity"/>
    <property type="evidence" value="ECO:0007669"/>
    <property type="project" value="TreeGrafter"/>
</dbReference>
<evidence type="ECO:0000256" key="1">
    <source>
        <dbReference type="ARBA" id="ARBA00005564"/>
    </source>
</evidence>
<dbReference type="InterPro" id="IPR011048">
    <property type="entry name" value="Haem_d1_sf"/>
</dbReference>
<dbReference type="OrthoDB" id="3725564at2"/>
<dbReference type="AlphaFoldDB" id="A0A345NK16"/>
<protein>
    <submittedName>
        <fullName evidence="3">6-phosphogluconolactonase</fullName>
    </submittedName>
</protein>
<accession>A0A345NK16</accession>
<dbReference type="EMBL" id="CP031229">
    <property type="protein sequence ID" value="AXH95374.1"/>
    <property type="molecule type" value="Genomic_DNA"/>
</dbReference>
<dbReference type="Gene3D" id="2.130.10.10">
    <property type="entry name" value="YVTN repeat-like/Quinoprotein amine dehydrogenase"/>
    <property type="match status" value="1"/>
</dbReference>
<sequence length="348" mass="36103">MARMSGLVLIANAGDGSISALRLHHGDAPRLEVLATTGGLEGCGTFAVDPARDLVHAAFKGEQPGVATLRLDRESGTLTEVARREVEDSQTYLSLAHGGTVLLGASYGGGSGRTWPVVHEGDRVRLGDPVAQVSFANLHCVVPAGEGGGTVAYFVSLGDDLVAQYHLARDGALTPLDPPTVAAPDGAGPRHLVVDGAHAYVMTEFSGEVLVLDRAADGALSAAGEVGAVDPRHGLRHSRYGADPTEEHLIWGADLHRAGAWLITSERSSSELASLPVDGEGGLGEPAHFTPTQPQPRGFAVTPDGRLVVSVGERSTRAELLRVEGDGSLTSLGTAETGHGPNWVRILD</sequence>
<dbReference type="SUPFAM" id="SSF51004">
    <property type="entry name" value="C-terminal (heme d1) domain of cytochrome cd1-nitrite reductase"/>
    <property type="match status" value="1"/>
</dbReference>
<reference evidence="3 4" key="1">
    <citation type="submission" date="2018-07" db="EMBL/GenBank/DDBJ databases">
        <title>Complete genome sequencing of Ornithinimicrobium sp. AMA3305.</title>
        <authorList>
            <person name="Bae J.-W."/>
        </authorList>
    </citation>
    <scope>NUCLEOTIDE SEQUENCE [LARGE SCALE GENOMIC DNA]</scope>
    <source>
        <strain evidence="3 4">AMA3305</strain>
    </source>
</reference>
<dbReference type="InterPro" id="IPR050282">
    <property type="entry name" value="Cycloisomerase_2"/>
</dbReference>